<evidence type="ECO:0000313" key="3">
    <source>
        <dbReference type="EMBL" id="EPS40653.1"/>
    </source>
</evidence>
<accession>S8BME8</accession>
<sequence>MSFFSNWNINKVAQVAKEKVVTLNIPTFTDKGDVDGDTEDDSAVTRALRDYYKEKDGFVPDWLAATAVSPHRISPQKMPQQTANNRPVAPPRMQTGGAPAMLGDIFGDAPRAPVSAPPVQQQQYQPPPPEPQHQQPPPQQAPAPKRPLGLPGGPRGGLPGGPRAGVRPFMAVKREQQQQQRETAQSAPPAQAYQQPPPQQQQAYRQGYSNPAPSGASRQPPPPSGYVGSGASGPRRGFAAAAGETNRSNAGNTRGGNSGNGKPYVSATAPWSNGGDEFDDYGGYGGTPGYYGR</sequence>
<feature type="compositionally biased region" description="Gly residues" evidence="1">
    <location>
        <begin position="150"/>
        <end position="163"/>
    </location>
</feature>
<gene>
    <name evidence="3" type="ORF">H072_5452</name>
</gene>
<reference evidence="3 4" key="1">
    <citation type="journal article" date="2013" name="PLoS Genet.">
        <title>Genomic mechanisms accounting for the adaptation to parasitism in nematode-trapping fungi.</title>
        <authorList>
            <person name="Meerupati T."/>
            <person name="Andersson K.M."/>
            <person name="Friman E."/>
            <person name="Kumar D."/>
            <person name="Tunlid A."/>
            <person name="Ahren D."/>
        </authorList>
    </citation>
    <scope>NUCLEOTIDE SEQUENCE [LARGE SCALE GENOMIC DNA]</scope>
    <source>
        <strain evidence="3 4">CBS 200.50</strain>
    </source>
</reference>
<dbReference type="AlphaFoldDB" id="S8BME8"/>
<evidence type="ECO:0000259" key="2">
    <source>
        <dbReference type="Pfam" id="PF14475"/>
    </source>
</evidence>
<feature type="domain" description="Mso1 N-terminal" evidence="2">
    <location>
        <begin position="31"/>
        <end position="63"/>
    </location>
</feature>
<keyword evidence="4" id="KW-1185">Reference proteome</keyword>
<dbReference type="OrthoDB" id="2683368at2759"/>
<protein>
    <recommendedName>
        <fullName evidence="2">Mso1 N-terminal domain-containing protein</fullName>
    </recommendedName>
</protein>
<evidence type="ECO:0000256" key="1">
    <source>
        <dbReference type="SAM" id="MobiDB-lite"/>
    </source>
</evidence>
<comment type="caution">
    <text evidence="3">The sequence shown here is derived from an EMBL/GenBank/DDBJ whole genome shotgun (WGS) entry which is preliminary data.</text>
</comment>
<feature type="compositionally biased region" description="Low complexity" evidence="1">
    <location>
        <begin position="177"/>
        <end position="194"/>
    </location>
</feature>
<feature type="compositionally biased region" description="Low complexity" evidence="1">
    <location>
        <begin position="109"/>
        <end position="124"/>
    </location>
</feature>
<proteinExistence type="predicted"/>
<feature type="compositionally biased region" description="Gly residues" evidence="1">
    <location>
        <begin position="282"/>
        <end position="293"/>
    </location>
</feature>
<feature type="compositionally biased region" description="Pro residues" evidence="1">
    <location>
        <begin position="125"/>
        <end position="145"/>
    </location>
</feature>
<dbReference type="STRING" id="1284197.S8BME8"/>
<feature type="region of interest" description="Disordered" evidence="1">
    <location>
        <begin position="71"/>
        <end position="293"/>
    </location>
</feature>
<dbReference type="OMA" id="DGFVPDW"/>
<organism evidence="3 4">
    <name type="scientific">Dactylellina haptotyla (strain CBS 200.50)</name>
    <name type="common">Nematode-trapping fungus</name>
    <name type="synonym">Monacrosporium haptotylum</name>
    <dbReference type="NCBI Taxonomy" id="1284197"/>
    <lineage>
        <taxon>Eukaryota</taxon>
        <taxon>Fungi</taxon>
        <taxon>Dikarya</taxon>
        <taxon>Ascomycota</taxon>
        <taxon>Pezizomycotina</taxon>
        <taxon>Orbiliomycetes</taxon>
        <taxon>Orbiliales</taxon>
        <taxon>Orbiliaceae</taxon>
        <taxon>Dactylellina</taxon>
    </lineage>
</organism>
<evidence type="ECO:0000313" key="4">
    <source>
        <dbReference type="Proteomes" id="UP000015100"/>
    </source>
</evidence>
<dbReference type="Pfam" id="PF14475">
    <property type="entry name" value="Mso1_Sec1_bdg"/>
    <property type="match status" value="1"/>
</dbReference>
<reference evidence="4" key="2">
    <citation type="submission" date="2013-04" db="EMBL/GenBank/DDBJ databases">
        <title>Genomic mechanisms accounting for the adaptation to parasitism in nematode-trapping fungi.</title>
        <authorList>
            <person name="Ahren D.G."/>
        </authorList>
    </citation>
    <scope>NUCLEOTIDE SEQUENCE [LARGE SCALE GENOMIC DNA]</scope>
    <source>
        <strain evidence="4">CBS 200.50</strain>
    </source>
</reference>
<dbReference type="EMBL" id="AQGS01000285">
    <property type="protein sequence ID" value="EPS40653.1"/>
    <property type="molecule type" value="Genomic_DNA"/>
</dbReference>
<dbReference type="Proteomes" id="UP000015100">
    <property type="component" value="Unassembled WGS sequence"/>
</dbReference>
<dbReference type="InterPro" id="IPR028095">
    <property type="entry name" value="Mso1_N_dom"/>
</dbReference>
<name>S8BME8_DACHA</name>
<dbReference type="HOGENOM" id="CLU_950014_0_0_1"/>